<dbReference type="GO" id="GO:0005576">
    <property type="term" value="C:extracellular region"/>
    <property type="evidence" value="ECO:0007669"/>
    <property type="project" value="UniProtKB-SubCell"/>
</dbReference>
<evidence type="ECO:0000313" key="7">
    <source>
        <dbReference type="Proteomes" id="UP000887566"/>
    </source>
</evidence>
<keyword evidence="7" id="KW-1185">Reference proteome</keyword>
<dbReference type="Pfam" id="PF25106">
    <property type="entry name" value="VWA_4"/>
    <property type="match status" value="1"/>
</dbReference>
<accession>A0A914VV31</accession>
<feature type="domain" description="Hemicentin/VWA7 galactose-binding" evidence="5">
    <location>
        <begin position="100"/>
        <end position="201"/>
    </location>
</feature>
<evidence type="ECO:0000313" key="8">
    <source>
        <dbReference type="WBParaSite" id="PSAMB.scaffold2564size22534.g18343.t1"/>
    </source>
</evidence>
<feature type="domain" description="Hemicentin-1-like von Willebrand factor A" evidence="6">
    <location>
        <begin position="1"/>
        <end position="82"/>
    </location>
</feature>
<organism evidence="7 8">
    <name type="scientific">Plectus sambesii</name>
    <dbReference type="NCBI Taxonomy" id="2011161"/>
    <lineage>
        <taxon>Eukaryota</taxon>
        <taxon>Metazoa</taxon>
        <taxon>Ecdysozoa</taxon>
        <taxon>Nematoda</taxon>
        <taxon>Chromadorea</taxon>
        <taxon>Plectida</taxon>
        <taxon>Plectina</taxon>
        <taxon>Plectoidea</taxon>
        <taxon>Plectidae</taxon>
        <taxon>Plectus</taxon>
    </lineage>
</organism>
<dbReference type="PANTHER" id="PTHR14905">
    <property type="entry name" value="NG37"/>
    <property type="match status" value="1"/>
</dbReference>
<dbReference type="Pfam" id="PF23560">
    <property type="entry name" value="GBD_Hemicentin"/>
    <property type="match status" value="1"/>
</dbReference>
<dbReference type="AlphaFoldDB" id="A0A914VV31"/>
<keyword evidence="2" id="KW-0964">Secreted</keyword>
<dbReference type="WBParaSite" id="PSAMB.scaffold2564size22534.g18343.t1">
    <property type="protein sequence ID" value="PSAMB.scaffold2564size22534.g18343.t1"/>
    <property type="gene ID" value="PSAMB.scaffold2564size22534.g18343"/>
</dbReference>
<dbReference type="Gene3D" id="2.60.120.380">
    <property type="match status" value="1"/>
</dbReference>
<keyword evidence="3" id="KW-0732">Signal</keyword>
<proteinExistence type="predicted"/>
<dbReference type="PANTHER" id="PTHR14905:SF7">
    <property type="entry name" value="VON WILLEBRAND FACTOR A DOMAIN-CONTAINING PROTEIN 7"/>
    <property type="match status" value="1"/>
</dbReference>
<evidence type="ECO:0000256" key="3">
    <source>
        <dbReference type="ARBA" id="ARBA00022729"/>
    </source>
</evidence>
<dbReference type="InterPro" id="IPR056861">
    <property type="entry name" value="HMCN1-like_VWA"/>
</dbReference>
<dbReference type="InterPro" id="IPR056475">
    <property type="entry name" value="GBD_Hemicentin/VWA7"/>
</dbReference>
<sequence>MSITGIKMALETALPASLVYVFTDARSKDYHLEEQVLNLIQEKQSSVVFVMTGDCGNRSHPGFRVYEKIAAASFGQIFHLEKSDVNAVLEYVRYSVAQRKVHIMYEVREAGGTVVRVVPVDSYLTELTLSLSGDKDDGDFLDISLIDPSGKTIDRSEYSSESGSIDLDNVKLLRIKNPKAGNWRVRTSSRLKHTIRVFGHGAIDFKYGFSSRLFDSIERTHPRPVSNQNTYLMVNMTGLYPPGICVEIALVDYYGKELYTGTATLNKNNPYLYHVGPFVPPKGLFFVRVKGEDDKGYEFQRIAPTAVSVVEAGGPRAYMAERTTAFRSEPVNLTCSVESRVPYTLYWYKGTERIAGPLFYT</sequence>
<reference evidence="8" key="1">
    <citation type="submission" date="2022-11" db="UniProtKB">
        <authorList>
            <consortium name="WormBaseParasite"/>
        </authorList>
    </citation>
    <scope>IDENTIFICATION</scope>
</reference>
<dbReference type="InterPro" id="IPR052577">
    <property type="entry name" value="VWA7"/>
</dbReference>
<evidence type="ECO:0000259" key="5">
    <source>
        <dbReference type="Pfam" id="PF23560"/>
    </source>
</evidence>
<evidence type="ECO:0000259" key="6">
    <source>
        <dbReference type="Pfam" id="PF25106"/>
    </source>
</evidence>
<keyword evidence="4" id="KW-0325">Glycoprotein</keyword>
<comment type="subcellular location">
    <subcellularLocation>
        <location evidence="1">Secreted</location>
    </subcellularLocation>
</comment>
<name>A0A914VV31_9BILA</name>
<evidence type="ECO:0000256" key="4">
    <source>
        <dbReference type="ARBA" id="ARBA00023180"/>
    </source>
</evidence>
<protein>
    <submittedName>
        <fullName evidence="8">Uncharacterized protein</fullName>
    </submittedName>
</protein>
<evidence type="ECO:0000256" key="2">
    <source>
        <dbReference type="ARBA" id="ARBA00022525"/>
    </source>
</evidence>
<dbReference type="Proteomes" id="UP000887566">
    <property type="component" value="Unplaced"/>
</dbReference>
<evidence type="ECO:0000256" key="1">
    <source>
        <dbReference type="ARBA" id="ARBA00004613"/>
    </source>
</evidence>